<feature type="region of interest" description="Disordered" evidence="1">
    <location>
        <begin position="377"/>
        <end position="435"/>
    </location>
</feature>
<reference evidence="4" key="1">
    <citation type="submission" date="2023-01" db="EMBL/GenBank/DDBJ databases">
        <title>The growth and conidiation of Purpureocillium lavendulum are regulated by nitrogen source and histone H3K14 acetylation.</title>
        <authorList>
            <person name="Tang P."/>
            <person name="Han J."/>
            <person name="Zhang C."/>
            <person name="Tang P."/>
            <person name="Qi F."/>
            <person name="Zhang K."/>
            <person name="Liang L."/>
        </authorList>
    </citation>
    <scope>NUCLEOTIDE SEQUENCE</scope>
    <source>
        <strain evidence="4">YMF1.00683</strain>
    </source>
</reference>
<dbReference type="Pfam" id="PF17111">
    <property type="entry name" value="PigL_N"/>
    <property type="match status" value="1"/>
</dbReference>
<dbReference type="Proteomes" id="UP001163105">
    <property type="component" value="Unassembled WGS sequence"/>
</dbReference>
<feature type="signal peptide" evidence="2">
    <location>
        <begin position="1"/>
        <end position="17"/>
    </location>
</feature>
<proteinExistence type="predicted"/>
<evidence type="ECO:0000313" key="4">
    <source>
        <dbReference type="EMBL" id="KAJ6437976.1"/>
    </source>
</evidence>
<feature type="chain" id="PRO_5044225210" evidence="2">
    <location>
        <begin position="18"/>
        <end position="435"/>
    </location>
</feature>
<comment type="caution">
    <text evidence="4">The sequence shown here is derived from an EMBL/GenBank/DDBJ whole genome shotgun (WGS) entry which is preliminary data.</text>
</comment>
<evidence type="ECO:0000313" key="5">
    <source>
        <dbReference type="Proteomes" id="UP001163105"/>
    </source>
</evidence>
<keyword evidence="2" id="KW-0732">Signal</keyword>
<sequence length="435" mass="47757">MADPLSILASLLGVATAAVQSTRSLKEAAGRYKTRDATLRRLLNEVGDVENILTALEQLLQAATSQPALDVDMSMAELLQGPIERCSEICAKFERAMGHFSNKSKLDFLDWTKMEFMRGDINQFMDTVAGYKATISVGLGVLTMLSHQALEEYDVLVKNTICDLKLRLQRIDDRLRGAAPASGPSSSGTGIDLNDERQVTEQCLRICQDAKFYFESVAIRDAPFLQDRPLGGSTNYLQSKFEAQLLTRQALDDNQTSLVRIITRLRERLESVILGGDSSERSQLQEDIQASKQCLEVCKLASTEVSNQKIHIIGEVLADGDSDHVVVTTLADMFNVGKTISKNRSALLVGSMSDEALMQLSRDRYDSRFRSAITHDHATQSSAVIASETSHPGLTSTQPTKTNRQTTNERTPALSNETRKRVSDPVASLGKPGGE</sequence>
<keyword evidence="5" id="KW-1185">Reference proteome</keyword>
<evidence type="ECO:0000259" key="3">
    <source>
        <dbReference type="Pfam" id="PF17111"/>
    </source>
</evidence>
<gene>
    <name evidence="4" type="ORF">O9K51_09398</name>
</gene>
<dbReference type="InterPro" id="IPR031348">
    <property type="entry name" value="PigL_N"/>
</dbReference>
<evidence type="ECO:0000256" key="2">
    <source>
        <dbReference type="SAM" id="SignalP"/>
    </source>
</evidence>
<dbReference type="AlphaFoldDB" id="A0AB34FH51"/>
<feature type="compositionally biased region" description="Polar residues" evidence="1">
    <location>
        <begin position="379"/>
        <end position="416"/>
    </location>
</feature>
<dbReference type="EMBL" id="JAQHRD010000009">
    <property type="protein sequence ID" value="KAJ6437976.1"/>
    <property type="molecule type" value="Genomic_DNA"/>
</dbReference>
<feature type="domain" description="Azaphilone pigments biosynthesis cluster protein L N-terminal" evidence="3">
    <location>
        <begin position="2"/>
        <end position="208"/>
    </location>
</feature>
<evidence type="ECO:0000256" key="1">
    <source>
        <dbReference type="SAM" id="MobiDB-lite"/>
    </source>
</evidence>
<organism evidence="4 5">
    <name type="scientific">Purpureocillium lavendulum</name>
    <dbReference type="NCBI Taxonomy" id="1247861"/>
    <lineage>
        <taxon>Eukaryota</taxon>
        <taxon>Fungi</taxon>
        <taxon>Dikarya</taxon>
        <taxon>Ascomycota</taxon>
        <taxon>Pezizomycotina</taxon>
        <taxon>Sordariomycetes</taxon>
        <taxon>Hypocreomycetidae</taxon>
        <taxon>Hypocreales</taxon>
        <taxon>Ophiocordycipitaceae</taxon>
        <taxon>Purpureocillium</taxon>
    </lineage>
</organism>
<name>A0AB34FH51_9HYPO</name>
<protein>
    <submittedName>
        <fullName evidence="4">14-3-3-like protein</fullName>
    </submittedName>
</protein>
<accession>A0AB34FH51</accession>